<keyword evidence="4" id="KW-1185">Reference proteome</keyword>
<evidence type="ECO:0000313" key="3">
    <source>
        <dbReference type="EMBL" id="BDE06889.1"/>
    </source>
</evidence>
<reference evidence="2 4" key="1">
    <citation type="journal article" date="2022" name="ISME Commun">
        <title>Vulcanimicrobium alpinus gen. nov. sp. nov., the first cultivated representative of the candidate phylum 'Eremiobacterota', is a metabolically versatile aerobic anoxygenic phototroph.</title>
        <authorList>
            <person name="Yabe S."/>
            <person name="Muto K."/>
            <person name="Abe K."/>
            <person name="Yokota A."/>
            <person name="Staudigel H."/>
            <person name="Tebo B.M."/>
        </authorList>
    </citation>
    <scope>NUCLEOTIDE SEQUENCE [LARGE SCALE GENOMIC DNA]</scope>
    <source>
        <strain evidence="2 4">WC8-2</strain>
    </source>
</reference>
<evidence type="ECO:0000259" key="1">
    <source>
        <dbReference type="PROSITE" id="PS50994"/>
    </source>
</evidence>
<dbReference type="InterPro" id="IPR001584">
    <property type="entry name" value="Integrase_cat-core"/>
</dbReference>
<dbReference type="InterPro" id="IPR055247">
    <property type="entry name" value="InsJ-like_HTH"/>
</dbReference>
<dbReference type="PANTHER" id="PTHR35004:SF7">
    <property type="entry name" value="INTEGRASE PROTEIN"/>
    <property type="match status" value="1"/>
</dbReference>
<dbReference type="Pfam" id="PF13683">
    <property type="entry name" value="rve_3"/>
    <property type="match status" value="1"/>
</dbReference>
<dbReference type="Gene3D" id="1.10.10.10">
    <property type="entry name" value="Winged helix-like DNA-binding domain superfamily/Winged helix DNA-binding domain"/>
    <property type="match status" value="1"/>
</dbReference>
<gene>
    <name evidence="2" type="ORF">WPS_06020</name>
    <name evidence="3" type="ORF">WPS_21650</name>
</gene>
<dbReference type="InterPro" id="IPR036397">
    <property type="entry name" value="RNaseH_sf"/>
</dbReference>
<dbReference type="NCBIfam" id="NF033577">
    <property type="entry name" value="transpos_IS481"/>
    <property type="match status" value="1"/>
</dbReference>
<proteinExistence type="predicted"/>
<dbReference type="Proteomes" id="UP001317532">
    <property type="component" value="Chromosome"/>
</dbReference>
<protein>
    <submittedName>
        <fullName evidence="2">IS481 family transposase</fullName>
    </submittedName>
</protein>
<dbReference type="InterPro" id="IPR047656">
    <property type="entry name" value="IS481-like_transpos"/>
</dbReference>
<dbReference type="PANTHER" id="PTHR35004">
    <property type="entry name" value="TRANSPOSASE RV3428C-RELATED"/>
    <property type="match status" value="1"/>
</dbReference>
<feature type="domain" description="Integrase catalytic" evidence="1">
    <location>
        <begin position="128"/>
        <end position="308"/>
    </location>
</feature>
<accession>A0AAN1XTD8</accession>
<dbReference type="EMBL" id="AP025523">
    <property type="protein sequence ID" value="BDE05326.1"/>
    <property type="molecule type" value="Genomic_DNA"/>
</dbReference>
<dbReference type="GO" id="GO:0015074">
    <property type="term" value="P:DNA integration"/>
    <property type="evidence" value="ECO:0007669"/>
    <property type="project" value="InterPro"/>
</dbReference>
<dbReference type="AlphaFoldDB" id="A0AAN1XTD8"/>
<evidence type="ECO:0000313" key="2">
    <source>
        <dbReference type="EMBL" id="BDE05326.1"/>
    </source>
</evidence>
<dbReference type="KEGG" id="vab:WPS_21650"/>
<name>A0AAN1XTD8_UNVUL</name>
<dbReference type="SUPFAM" id="SSF46689">
    <property type="entry name" value="Homeodomain-like"/>
    <property type="match status" value="1"/>
</dbReference>
<dbReference type="KEGG" id="vab:WPS_06020"/>
<dbReference type="GO" id="GO:0003676">
    <property type="term" value="F:nucleic acid binding"/>
    <property type="evidence" value="ECO:0007669"/>
    <property type="project" value="InterPro"/>
</dbReference>
<dbReference type="InterPro" id="IPR012337">
    <property type="entry name" value="RNaseH-like_sf"/>
</dbReference>
<dbReference type="InterPro" id="IPR009057">
    <property type="entry name" value="Homeodomain-like_sf"/>
</dbReference>
<organism evidence="2 4">
    <name type="scientific">Vulcanimicrobium alpinum</name>
    <dbReference type="NCBI Taxonomy" id="3016050"/>
    <lineage>
        <taxon>Bacteria</taxon>
        <taxon>Bacillati</taxon>
        <taxon>Vulcanimicrobiota</taxon>
        <taxon>Vulcanimicrobiia</taxon>
        <taxon>Vulcanimicrobiales</taxon>
        <taxon>Vulcanimicrobiaceae</taxon>
        <taxon>Vulcanimicrobium</taxon>
    </lineage>
</organism>
<dbReference type="Gene3D" id="3.30.420.10">
    <property type="entry name" value="Ribonuclease H-like superfamily/Ribonuclease H"/>
    <property type="match status" value="1"/>
</dbReference>
<dbReference type="PROSITE" id="PS50994">
    <property type="entry name" value="INTEGRASE"/>
    <property type="match status" value="1"/>
</dbReference>
<dbReference type="Pfam" id="PF13518">
    <property type="entry name" value="HTH_28"/>
    <property type="match status" value="1"/>
</dbReference>
<dbReference type="SUPFAM" id="SSF53098">
    <property type="entry name" value="Ribonuclease H-like"/>
    <property type="match status" value="1"/>
</dbReference>
<sequence>MIMHPQARTTPLIRREIVALVQAGEAVAAVARRFKISRPTVYKWLARFAQAGESGLRDRRPVAIRFPTRVRKAVERQIDRLRRTRRLLGWQIAEALSMARSTVIKVLKRLNIARLRDLEPARFTQRYEYRRPGELVHIDIKKIARFERVGHRIHGDRTKCSRHVGYDVIFVAVDDASRRTETRVYTREDATSAADFLRRLAILYARRGVRIERVMTDNGKVFSSNAFESMMRSIGARHIFTPPYTPRWNGKAERFIQTMLREWAYAVAYRTSDERRDALPAWLRYYNEDRRHTAINYETPASRWAAARKRGA</sequence>
<dbReference type="InterPro" id="IPR036388">
    <property type="entry name" value="WH-like_DNA-bd_sf"/>
</dbReference>
<dbReference type="EMBL" id="AP025523">
    <property type="protein sequence ID" value="BDE06889.1"/>
    <property type="molecule type" value="Genomic_DNA"/>
</dbReference>
<evidence type="ECO:0000313" key="4">
    <source>
        <dbReference type="Proteomes" id="UP001317532"/>
    </source>
</evidence>